<comment type="caution">
    <text evidence="2">The sequence shown here is derived from an EMBL/GenBank/DDBJ whole genome shotgun (WGS) entry which is preliminary data.</text>
</comment>
<protein>
    <submittedName>
        <fullName evidence="2">Uncharacterized protein</fullName>
    </submittedName>
</protein>
<evidence type="ECO:0000256" key="1">
    <source>
        <dbReference type="SAM" id="MobiDB-lite"/>
    </source>
</evidence>
<dbReference type="AlphaFoldDB" id="A0A9N9LXG9"/>
<accession>A0A9N9LXG9</accession>
<dbReference type="Proteomes" id="UP000701801">
    <property type="component" value="Unassembled WGS sequence"/>
</dbReference>
<evidence type="ECO:0000313" key="2">
    <source>
        <dbReference type="EMBL" id="CAG8980845.1"/>
    </source>
</evidence>
<proteinExistence type="predicted"/>
<name>A0A9N9LXG9_9HELO</name>
<sequence length="146" mass="16794">MLDRNRRSSKENVNYSTQQSVRTEEDTKANIWPTIKDRVWLGMLGPDFTAHAVKPHGIYQILKFERKEPLPGKTNMGEQTEQADRFRFVLSECRHYLCMASTLFPNSRTFVNNPSNGCPATKTLISEEMGSRLCLYQRHQARSAIA</sequence>
<evidence type="ECO:0000313" key="3">
    <source>
        <dbReference type="Proteomes" id="UP000701801"/>
    </source>
</evidence>
<keyword evidence="3" id="KW-1185">Reference proteome</keyword>
<reference evidence="2" key="1">
    <citation type="submission" date="2021-07" db="EMBL/GenBank/DDBJ databases">
        <authorList>
            <person name="Durling M."/>
        </authorList>
    </citation>
    <scope>NUCLEOTIDE SEQUENCE</scope>
</reference>
<feature type="compositionally biased region" description="Polar residues" evidence="1">
    <location>
        <begin position="11"/>
        <end position="21"/>
    </location>
</feature>
<feature type="compositionally biased region" description="Basic and acidic residues" evidence="1">
    <location>
        <begin position="1"/>
        <end position="10"/>
    </location>
</feature>
<dbReference type="EMBL" id="CAJVRM010000419">
    <property type="protein sequence ID" value="CAG8980845.1"/>
    <property type="molecule type" value="Genomic_DNA"/>
</dbReference>
<organism evidence="2 3">
    <name type="scientific">Hymenoscyphus albidus</name>
    <dbReference type="NCBI Taxonomy" id="595503"/>
    <lineage>
        <taxon>Eukaryota</taxon>
        <taxon>Fungi</taxon>
        <taxon>Dikarya</taxon>
        <taxon>Ascomycota</taxon>
        <taxon>Pezizomycotina</taxon>
        <taxon>Leotiomycetes</taxon>
        <taxon>Helotiales</taxon>
        <taxon>Helotiaceae</taxon>
        <taxon>Hymenoscyphus</taxon>
    </lineage>
</organism>
<gene>
    <name evidence="2" type="ORF">HYALB_00011038</name>
</gene>
<feature type="region of interest" description="Disordered" evidence="1">
    <location>
        <begin position="1"/>
        <end position="24"/>
    </location>
</feature>